<evidence type="ECO:0000313" key="1">
    <source>
        <dbReference type="EnsemblMetazoa" id="AALFPA23_015700.P22889"/>
    </source>
</evidence>
<keyword evidence="2" id="KW-1185">Reference proteome</keyword>
<dbReference type="Proteomes" id="UP000069940">
    <property type="component" value="Unassembled WGS sequence"/>
</dbReference>
<reference evidence="1" key="2">
    <citation type="submission" date="2025-05" db="UniProtKB">
        <authorList>
            <consortium name="EnsemblMetazoa"/>
        </authorList>
    </citation>
    <scope>IDENTIFICATION</scope>
    <source>
        <strain evidence="1">Foshan</strain>
    </source>
</reference>
<dbReference type="GeneID" id="115269766"/>
<organism evidence="1 2">
    <name type="scientific">Aedes albopictus</name>
    <name type="common">Asian tiger mosquito</name>
    <name type="synonym">Stegomyia albopicta</name>
    <dbReference type="NCBI Taxonomy" id="7160"/>
    <lineage>
        <taxon>Eukaryota</taxon>
        <taxon>Metazoa</taxon>
        <taxon>Ecdysozoa</taxon>
        <taxon>Arthropoda</taxon>
        <taxon>Hexapoda</taxon>
        <taxon>Insecta</taxon>
        <taxon>Pterygota</taxon>
        <taxon>Neoptera</taxon>
        <taxon>Endopterygota</taxon>
        <taxon>Diptera</taxon>
        <taxon>Nematocera</taxon>
        <taxon>Culicoidea</taxon>
        <taxon>Culicidae</taxon>
        <taxon>Culicinae</taxon>
        <taxon>Aedini</taxon>
        <taxon>Aedes</taxon>
        <taxon>Stegomyia</taxon>
    </lineage>
</organism>
<name>A0ABM1Z795_AEDAL</name>
<dbReference type="EnsemblMetazoa" id="AALFPA23_015700.R22889">
    <property type="protein sequence ID" value="AALFPA23_015700.P22889"/>
    <property type="gene ID" value="AALFPA23_015700"/>
</dbReference>
<protein>
    <submittedName>
        <fullName evidence="1">Uncharacterized protein</fullName>
    </submittedName>
</protein>
<reference evidence="2" key="1">
    <citation type="journal article" date="2015" name="Proc. Natl. Acad. Sci. U.S.A.">
        <title>Genome sequence of the Asian Tiger mosquito, Aedes albopictus, reveals insights into its biology, genetics, and evolution.</title>
        <authorList>
            <person name="Chen X.G."/>
            <person name="Jiang X."/>
            <person name="Gu J."/>
            <person name="Xu M."/>
            <person name="Wu Y."/>
            <person name="Deng Y."/>
            <person name="Zhang C."/>
            <person name="Bonizzoni M."/>
            <person name="Dermauw W."/>
            <person name="Vontas J."/>
            <person name="Armbruster P."/>
            <person name="Huang X."/>
            <person name="Yang Y."/>
            <person name="Zhang H."/>
            <person name="He W."/>
            <person name="Peng H."/>
            <person name="Liu Y."/>
            <person name="Wu K."/>
            <person name="Chen J."/>
            <person name="Lirakis M."/>
            <person name="Topalis P."/>
            <person name="Van Leeuwen T."/>
            <person name="Hall A.B."/>
            <person name="Jiang X."/>
            <person name="Thorpe C."/>
            <person name="Mueller R.L."/>
            <person name="Sun C."/>
            <person name="Waterhouse R.M."/>
            <person name="Yan G."/>
            <person name="Tu Z.J."/>
            <person name="Fang X."/>
            <person name="James A.A."/>
        </authorList>
    </citation>
    <scope>NUCLEOTIDE SEQUENCE [LARGE SCALE GENOMIC DNA]</scope>
    <source>
        <strain evidence="2">Foshan</strain>
    </source>
</reference>
<sequence>MMGKVCVRMDSERLTYDCQYKCQQRCQHLFCLFQDLSPATKFSKKLSVWRGVLYLQENSIADHCAAFIELYTGLGSPHRFGATLLARAVGAMDWLKMINRPAITEKFRPDSECDMLKMFAVMCSLVRTAAKSVLQGAPDVPVRDRTISIRNNLR</sequence>
<accession>A0ABM1Z795</accession>
<evidence type="ECO:0000313" key="2">
    <source>
        <dbReference type="Proteomes" id="UP000069940"/>
    </source>
</evidence>
<proteinExistence type="predicted"/>
<dbReference type="RefSeq" id="XP_062703398.1">
    <property type="nucleotide sequence ID" value="XM_062847414.1"/>
</dbReference>